<feature type="transmembrane region" description="Helical" evidence="1">
    <location>
        <begin position="268"/>
        <end position="288"/>
    </location>
</feature>
<dbReference type="Pfam" id="PF13687">
    <property type="entry name" value="DUF4153"/>
    <property type="match status" value="1"/>
</dbReference>
<feature type="transmembrane region" description="Helical" evidence="1">
    <location>
        <begin position="334"/>
        <end position="352"/>
    </location>
</feature>
<feature type="transmembrane region" description="Helical" evidence="1">
    <location>
        <begin position="120"/>
        <end position="140"/>
    </location>
</feature>
<accession>A0ABU4AEU4</accession>
<feature type="transmembrane region" description="Helical" evidence="1">
    <location>
        <begin position="152"/>
        <end position="175"/>
    </location>
</feature>
<feature type="transmembrane region" description="Helical" evidence="1">
    <location>
        <begin position="28"/>
        <end position="49"/>
    </location>
</feature>
<dbReference type="Proteomes" id="UP001185659">
    <property type="component" value="Unassembled WGS sequence"/>
</dbReference>
<evidence type="ECO:0000313" key="3">
    <source>
        <dbReference type="Proteomes" id="UP001185659"/>
    </source>
</evidence>
<keyword evidence="3" id="KW-1185">Reference proteome</keyword>
<keyword evidence="1" id="KW-0472">Membrane</keyword>
<feature type="transmembrane region" description="Helical" evidence="1">
    <location>
        <begin position="359"/>
        <end position="376"/>
    </location>
</feature>
<gene>
    <name evidence="2" type="ORF">R2G56_00580</name>
</gene>
<keyword evidence="1" id="KW-0812">Transmembrane</keyword>
<reference evidence="2 3" key="1">
    <citation type="submission" date="2023-10" db="EMBL/GenBank/DDBJ databases">
        <authorList>
            <person name="Venkata Ramana C."/>
            <person name="Sasikala C."/>
            <person name="Dhurka M."/>
        </authorList>
    </citation>
    <scope>NUCLEOTIDE SEQUENCE [LARGE SCALE GENOMIC DNA]</scope>
    <source>
        <strain evidence="2 3">KCTC 32151</strain>
    </source>
</reference>
<proteinExistence type="predicted"/>
<protein>
    <submittedName>
        <fullName evidence="2">DUF4153 domain-containing protein</fullName>
    </submittedName>
</protein>
<dbReference type="RefSeq" id="WP_317560126.1">
    <property type="nucleotide sequence ID" value="NZ_JAWLIP010000001.1"/>
</dbReference>
<organism evidence="2 3">
    <name type="scientific">Nitratireductor aquimarinus</name>
    <dbReference type="NCBI Taxonomy" id="889300"/>
    <lineage>
        <taxon>Bacteria</taxon>
        <taxon>Pseudomonadati</taxon>
        <taxon>Pseudomonadota</taxon>
        <taxon>Alphaproteobacteria</taxon>
        <taxon>Hyphomicrobiales</taxon>
        <taxon>Phyllobacteriaceae</taxon>
        <taxon>Nitratireductor</taxon>
    </lineage>
</organism>
<name>A0ABU4AEU4_9HYPH</name>
<comment type="caution">
    <text evidence="2">The sequence shown here is derived from an EMBL/GenBank/DDBJ whole genome shotgun (WGS) entry which is preliminary data.</text>
</comment>
<sequence length="585" mass="62827">MAENLNRNHAATGWLASALEALVAMGDAVARFPVTVFFLFLTATYANALVADIDLVPAALLGAANKDDLLFALIAAVIASFAATLFAQARQLSAWIGVALPVIAGVAAFAVMWPNITERTVEWAFVLSLMALAPIAPFAWRGTGDAFWMFTARLVFAVGLGLLAFALFGGGISAILASLTHLFGIDVPSDLYEHIWASIGLFVAPLFGLGQTPRTFDEEPGGHEHALMQSGMRALGDFAAVPMLIIYALILHLYAAKIAITGEVPEGQIGWLVLTYGVCIVAVLLLTKPFLDTARAPTRFFVRFWPLFLLAPLGLLFYALALRVGAFGWTPQRYFLGLFGLVTLALVGMQAAPRLRGDIRLIAGIPVLALLLGSFGPQGALDWSVRSQTARFLDLVNDTPLGVEAKSEALSVLRYLNGEDAVGAVEPEGFALSPDGNAYREVAIAWGLDPDNPVHVDRNGVFYSNPLIVAFKSDGFDVVVQNAIFLDGEPGTFDIILPDGGKIALLLKQNAVSVKTANGVEGLFPVEEERIASLASQDGQTVMFSLEAEGRKILIVPSHLHATFEPELELRNMTGTLLLRLEDWK</sequence>
<evidence type="ECO:0000313" key="2">
    <source>
        <dbReference type="EMBL" id="MDV6224769.1"/>
    </source>
</evidence>
<feature type="transmembrane region" description="Helical" evidence="1">
    <location>
        <begin position="300"/>
        <end position="322"/>
    </location>
</feature>
<keyword evidence="1" id="KW-1133">Transmembrane helix</keyword>
<feature type="transmembrane region" description="Helical" evidence="1">
    <location>
        <begin position="234"/>
        <end position="256"/>
    </location>
</feature>
<feature type="transmembrane region" description="Helical" evidence="1">
    <location>
        <begin position="69"/>
        <end position="87"/>
    </location>
</feature>
<dbReference type="InterPro" id="IPR025291">
    <property type="entry name" value="DUF4153"/>
</dbReference>
<dbReference type="EMBL" id="JAWLIP010000001">
    <property type="protein sequence ID" value="MDV6224769.1"/>
    <property type="molecule type" value="Genomic_DNA"/>
</dbReference>
<feature type="transmembrane region" description="Helical" evidence="1">
    <location>
        <begin position="195"/>
        <end position="213"/>
    </location>
</feature>
<feature type="transmembrane region" description="Helical" evidence="1">
    <location>
        <begin position="94"/>
        <end position="114"/>
    </location>
</feature>
<evidence type="ECO:0000256" key="1">
    <source>
        <dbReference type="SAM" id="Phobius"/>
    </source>
</evidence>